<protein>
    <submittedName>
        <fullName evidence="1">Uncharacterized protein</fullName>
    </submittedName>
</protein>
<name>A0A0F9FWQ9_9ZZZZ</name>
<reference evidence="1" key="1">
    <citation type="journal article" date="2015" name="Nature">
        <title>Complex archaea that bridge the gap between prokaryotes and eukaryotes.</title>
        <authorList>
            <person name="Spang A."/>
            <person name="Saw J.H."/>
            <person name="Jorgensen S.L."/>
            <person name="Zaremba-Niedzwiedzka K."/>
            <person name="Martijn J."/>
            <person name="Lind A.E."/>
            <person name="van Eijk R."/>
            <person name="Schleper C."/>
            <person name="Guy L."/>
            <person name="Ettema T.J."/>
        </authorList>
    </citation>
    <scope>NUCLEOTIDE SEQUENCE</scope>
</reference>
<dbReference type="EMBL" id="LAZR01022201">
    <property type="protein sequence ID" value="KKL82696.1"/>
    <property type="molecule type" value="Genomic_DNA"/>
</dbReference>
<comment type="caution">
    <text evidence="1">The sequence shown here is derived from an EMBL/GenBank/DDBJ whole genome shotgun (WGS) entry which is preliminary data.</text>
</comment>
<accession>A0A0F9FWQ9</accession>
<organism evidence="1">
    <name type="scientific">marine sediment metagenome</name>
    <dbReference type="NCBI Taxonomy" id="412755"/>
    <lineage>
        <taxon>unclassified sequences</taxon>
        <taxon>metagenomes</taxon>
        <taxon>ecological metagenomes</taxon>
    </lineage>
</organism>
<dbReference type="AlphaFoldDB" id="A0A0F9FWQ9"/>
<evidence type="ECO:0000313" key="1">
    <source>
        <dbReference type="EMBL" id="KKL82696.1"/>
    </source>
</evidence>
<sequence>MVHHKKPNNFYKIKLPVKSWYNWKGKCWRLLDSTDTIIAGNLTKELAETLEQAVNLCSPALEFTKFFVEWEDIIEYREGVTYKDVEYRNIMYNQALDLMIKLGLVTPPPKHRDAFPEWREDLMYNNFYKIVNKHTIFIGY</sequence>
<gene>
    <name evidence="1" type="ORF">LCGC14_1982180</name>
</gene>
<proteinExistence type="predicted"/>